<evidence type="ECO:0000256" key="1">
    <source>
        <dbReference type="SAM" id="MobiDB-lite"/>
    </source>
</evidence>
<dbReference type="AlphaFoldDB" id="A0A819ZHU2"/>
<proteinExistence type="predicted"/>
<dbReference type="EMBL" id="CAJOBE010013823">
    <property type="protein sequence ID" value="CAF4170177.1"/>
    <property type="molecule type" value="Genomic_DNA"/>
</dbReference>
<evidence type="ECO:0000313" key="2">
    <source>
        <dbReference type="EMBL" id="CAF4170177.1"/>
    </source>
</evidence>
<comment type="caution">
    <text evidence="2">The sequence shown here is derived from an EMBL/GenBank/DDBJ whole genome shotgun (WGS) entry which is preliminary data.</text>
</comment>
<feature type="compositionally biased region" description="Basic residues" evidence="1">
    <location>
        <begin position="48"/>
        <end position="69"/>
    </location>
</feature>
<reference evidence="2" key="1">
    <citation type="submission" date="2021-02" db="EMBL/GenBank/DDBJ databases">
        <authorList>
            <person name="Nowell W R."/>
        </authorList>
    </citation>
    <scope>NUCLEOTIDE SEQUENCE</scope>
</reference>
<gene>
    <name evidence="2" type="ORF">FNK824_LOCUS34646</name>
</gene>
<organism evidence="2 3">
    <name type="scientific">Rotaria sordida</name>
    <dbReference type="NCBI Taxonomy" id="392033"/>
    <lineage>
        <taxon>Eukaryota</taxon>
        <taxon>Metazoa</taxon>
        <taxon>Spiralia</taxon>
        <taxon>Gnathifera</taxon>
        <taxon>Rotifera</taxon>
        <taxon>Eurotatoria</taxon>
        <taxon>Bdelloidea</taxon>
        <taxon>Philodinida</taxon>
        <taxon>Philodinidae</taxon>
        <taxon>Rotaria</taxon>
    </lineage>
</organism>
<sequence>MADKQRYPYDQEHWWRDFLPNQVHRPFDILSSLPKQQQQPQLIATKPEKKKKKKSRGNRAKRNFQRRLRNPNLDDETRAFLIQARAERKREQEKQQSIPNTTIEVNKINHQISQMTEDTQIMEIPFDEIIPKSNRKKRKRYTSTKIGRHLSQSFSRLSISQECSKKQKIKNIQTNNIALQMIDDLNDQTKLSVQMFKSTFVPQYLTVSDRKFKDILSKAVPDGHKIYEWLDNAEKLKSTRQLAHTFNMMYYFKLQQELWKDYFDLGMTEGIWAPRILKSAAKQHYTCVSYGRSEKFVEQRQKTIQHQINRTNRELQQQLIYLPEWTENVQPSIDSKFLLTTVEAMVKHGQYRLNMEFKHKRTMLKLNADDHRFISAVYALEPTEEQIVLIKIRLPQSYDKILNQSIAPIQTMLSHAILHKDRRASMASRCSKTITQYKFDLMAMTIAIAQDTARGYAQLTIDTKNKLCQLDNNSLRTSTEQLIRAIEIRGENMKKRAQELFQYKIISFFEQAPTVDNGKGNVSAGAI</sequence>
<evidence type="ECO:0000313" key="3">
    <source>
        <dbReference type="Proteomes" id="UP000663874"/>
    </source>
</evidence>
<accession>A0A819ZHU2</accession>
<dbReference type="Proteomes" id="UP000663874">
    <property type="component" value="Unassembled WGS sequence"/>
</dbReference>
<feature type="region of interest" description="Disordered" evidence="1">
    <location>
        <begin position="32"/>
        <end position="70"/>
    </location>
</feature>
<feature type="compositionally biased region" description="Low complexity" evidence="1">
    <location>
        <begin position="32"/>
        <end position="42"/>
    </location>
</feature>
<protein>
    <submittedName>
        <fullName evidence="2">Uncharacterized protein</fullName>
    </submittedName>
</protein>
<name>A0A819ZHU2_9BILA</name>